<dbReference type="EMBL" id="CM055101">
    <property type="protein sequence ID" value="KAJ7541872.1"/>
    <property type="molecule type" value="Genomic_DNA"/>
</dbReference>
<evidence type="ECO:0000313" key="1">
    <source>
        <dbReference type="EMBL" id="KAJ7541872.1"/>
    </source>
</evidence>
<dbReference type="Proteomes" id="UP001162992">
    <property type="component" value="Chromosome 10"/>
</dbReference>
<sequence>MTGSEMVNLKQIQGVLLLLLAAAAALLIDAAAAAEDVNDASASGSMRRVADAAKQATVDSFQTTADSAKQTGEGIRHAGASAYDSLSEAARAVGETVKGKEQTSHGTAAQGTLKETLNSVSDRLKQPFEDFSQNTIWKAAEKLRQQARDLAASLQTSLSRGLSFSPQEDSKAGAGQQQIIQQYYNSVSEMVMANSQKMLEYVEAAREAAREAADKAGEGLNIASKEKETQTTMEKIKSMAERATQEASQLGSGVKNTVWQEAKRGSNSVGMSTKSSMNKQSDVKSKAKHYLMVFLLLLHHIIFSTIFGSFVWVTFISAAILSRNTPRQQFGFLQSKIFPVFFKLVAAGQALLLLTHAALHPWRSADQSQRWQYLTLLFALALTLLNVFLLEPMATKLMFDRLKQEKEEGRGQDAGPVSTLDEKSSSQLIVINRKLNRLQGYSAAANMASFTGMAWHLWYLL</sequence>
<accession>A0ACC2CIQ0</accession>
<name>A0ACC2CIQ0_DIPCM</name>
<protein>
    <submittedName>
        <fullName evidence="1">Uncharacterized protein</fullName>
    </submittedName>
</protein>
<evidence type="ECO:0000313" key="2">
    <source>
        <dbReference type="Proteomes" id="UP001162992"/>
    </source>
</evidence>
<organism evidence="1 2">
    <name type="scientific">Diphasiastrum complanatum</name>
    <name type="common">Issler's clubmoss</name>
    <name type="synonym">Lycopodium complanatum</name>
    <dbReference type="NCBI Taxonomy" id="34168"/>
    <lineage>
        <taxon>Eukaryota</taxon>
        <taxon>Viridiplantae</taxon>
        <taxon>Streptophyta</taxon>
        <taxon>Embryophyta</taxon>
        <taxon>Tracheophyta</taxon>
        <taxon>Lycopodiopsida</taxon>
        <taxon>Lycopodiales</taxon>
        <taxon>Lycopodiaceae</taxon>
        <taxon>Lycopodioideae</taxon>
        <taxon>Diphasiastrum</taxon>
    </lineage>
</organism>
<comment type="caution">
    <text evidence="1">The sequence shown here is derived from an EMBL/GenBank/DDBJ whole genome shotgun (WGS) entry which is preliminary data.</text>
</comment>
<gene>
    <name evidence="1" type="ORF">O6H91_10G080600</name>
</gene>
<reference evidence="2" key="1">
    <citation type="journal article" date="2024" name="Proc. Natl. Acad. Sci. U.S.A.">
        <title>Extraordinary preservation of gene collinearity over three hundred million years revealed in homosporous lycophytes.</title>
        <authorList>
            <person name="Li C."/>
            <person name="Wickell D."/>
            <person name="Kuo L.Y."/>
            <person name="Chen X."/>
            <person name="Nie B."/>
            <person name="Liao X."/>
            <person name="Peng D."/>
            <person name="Ji J."/>
            <person name="Jenkins J."/>
            <person name="Williams M."/>
            <person name="Shu S."/>
            <person name="Plott C."/>
            <person name="Barry K."/>
            <person name="Rajasekar S."/>
            <person name="Grimwood J."/>
            <person name="Han X."/>
            <person name="Sun S."/>
            <person name="Hou Z."/>
            <person name="He W."/>
            <person name="Dai G."/>
            <person name="Sun C."/>
            <person name="Schmutz J."/>
            <person name="Leebens-Mack J.H."/>
            <person name="Li F.W."/>
            <person name="Wang L."/>
        </authorList>
    </citation>
    <scope>NUCLEOTIDE SEQUENCE [LARGE SCALE GENOMIC DNA]</scope>
    <source>
        <strain evidence="2">cv. PW_Plant_1</strain>
    </source>
</reference>
<keyword evidence="2" id="KW-1185">Reference proteome</keyword>
<proteinExistence type="predicted"/>